<reference evidence="5 6" key="1">
    <citation type="submission" date="2019-07" db="EMBL/GenBank/DDBJ databases">
        <authorList>
            <person name="Duangmal K."/>
            <person name="Teo W.F.A."/>
        </authorList>
    </citation>
    <scope>NUCLEOTIDE SEQUENCE [LARGE SCALE GENOMIC DNA]</scope>
    <source>
        <strain evidence="5 6">TBRC 6029</strain>
    </source>
</reference>
<dbReference type="SMART" id="SM00418">
    <property type="entry name" value="HTH_ARSR"/>
    <property type="match status" value="1"/>
</dbReference>
<gene>
    <name evidence="5" type="ORF">FNH05_16425</name>
</gene>
<dbReference type="InterPro" id="IPR036388">
    <property type="entry name" value="WH-like_DNA-bd_sf"/>
</dbReference>
<accession>A0A558CMC3</accession>
<evidence type="ECO:0000256" key="2">
    <source>
        <dbReference type="ARBA" id="ARBA00023125"/>
    </source>
</evidence>
<keyword evidence="6" id="KW-1185">Reference proteome</keyword>
<evidence type="ECO:0000313" key="6">
    <source>
        <dbReference type="Proteomes" id="UP000320011"/>
    </source>
</evidence>
<dbReference type="Pfam" id="PF12840">
    <property type="entry name" value="HTH_20"/>
    <property type="match status" value="1"/>
</dbReference>
<protein>
    <submittedName>
        <fullName evidence="5">Winged helix-turn-helix transcriptional regulator</fullName>
    </submittedName>
</protein>
<reference evidence="5 6" key="2">
    <citation type="submission" date="2019-08" db="EMBL/GenBank/DDBJ databases">
        <title>Amycolatopsis acidicola sp. nov., isolated from peat swamp forest soil.</title>
        <authorList>
            <person name="Srisuk N."/>
        </authorList>
    </citation>
    <scope>NUCLEOTIDE SEQUENCE [LARGE SCALE GENOMIC DNA]</scope>
    <source>
        <strain evidence="5 6">TBRC 6029</strain>
    </source>
</reference>
<evidence type="ECO:0000256" key="3">
    <source>
        <dbReference type="ARBA" id="ARBA00023163"/>
    </source>
</evidence>
<dbReference type="GO" id="GO:0003700">
    <property type="term" value="F:DNA-binding transcription factor activity"/>
    <property type="evidence" value="ECO:0007669"/>
    <property type="project" value="InterPro"/>
</dbReference>
<keyword evidence="2" id="KW-0238">DNA-binding</keyword>
<dbReference type="InterPro" id="IPR011991">
    <property type="entry name" value="ArsR-like_HTH"/>
</dbReference>
<dbReference type="Proteomes" id="UP000320011">
    <property type="component" value="Unassembled WGS sequence"/>
</dbReference>
<evidence type="ECO:0000256" key="1">
    <source>
        <dbReference type="ARBA" id="ARBA00023015"/>
    </source>
</evidence>
<dbReference type="CDD" id="cd00090">
    <property type="entry name" value="HTH_ARSR"/>
    <property type="match status" value="1"/>
</dbReference>
<sequence length="331" mass="35704">MVLLRLNSTALARSRFALSPLAETLGTMITLGKRTPLPGLSDWHASHQETFTRVLDGDPFARGLVRLLGSTKWLPGYLTLPPDGGMRTTLDGELAKVSAASDDTVRAGLEKSVERSWQEHDLSWLRGGGWAARTAALLDAVWHGHVVAEWPRRRALLERDVTYRAGLLAAYGWPRALRRMSRRSAWVGADAIRFSDRPGPDRIVGEDGMLFVPVSVSSGSWLCEEPPARHALVYPVRGVAAMGRRPTRDALGRLVGGNRATILLALERPGTSSELAAQLGLSLGTVGGHLAVLREAGLIVGARIGRRVVYRRTAAGDALTAGHESVCEPPA</sequence>
<evidence type="ECO:0000313" key="5">
    <source>
        <dbReference type="EMBL" id="TVT49931.1"/>
    </source>
</evidence>
<dbReference type="AlphaFoldDB" id="A0A558CMC3"/>
<organism evidence="5 6">
    <name type="scientific">Amycolatopsis rhizosphaerae</name>
    <dbReference type="NCBI Taxonomy" id="2053003"/>
    <lineage>
        <taxon>Bacteria</taxon>
        <taxon>Bacillati</taxon>
        <taxon>Actinomycetota</taxon>
        <taxon>Actinomycetes</taxon>
        <taxon>Pseudonocardiales</taxon>
        <taxon>Pseudonocardiaceae</taxon>
        <taxon>Amycolatopsis</taxon>
    </lineage>
</organism>
<proteinExistence type="predicted"/>
<feature type="domain" description="HTH arsR-type" evidence="4">
    <location>
        <begin position="250"/>
        <end position="324"/>
    </location>
</feature>
<dbReference type="SUPFAM" id="SSF46785">
    <property type="entry name" value="Winged helix' DNA-binding domain"/>
    <property type="match status" value="1"/>
</dbReference>
<evidence type="ECO:0000259" key="4">
    <source>
        <dbReference type="SMART" id="SM00418"/>
    </source>
</evidence>
<dbReference type="PANTHER" id="PTHR43132:SF6">
    <property type="entry name" value="HTH-TYPE TRANSCRIPTIONAL REPRESSOR CZRA"/>
    <property type="match status" value="1"/>
</dbReference>
<dbReference type="InterPro" id="IPR001845">
    <property type="entry name" value="HTH_ArsR_DNA-bd_dom"/>
</dbReference>
<dbReference type="EMBL" id="VJWX01000146">
    <property type="protein sequence ID" value="TVT49931.1"/>
    <property type="molecule type" value="Genomic_DNA"/>
</dbReference>
<dbReference type="InterPro" id="IPR036390">
    <property type="entry name" value="WH_DNA-bd_sf"/>
</dbReference>
<dbReference type="Gene3D" id="1.10.10.10">
    <property type="entry name" value="Winged helix-like DNA-binding domain superfamily/Winged helix DNA-binding domain"/>
    <property type="match status" value="1"/>
</dbReference>
<keyword evidence="1" id="KW-0805">Transcription regulation</keyword>
<dbReference type="PANTHER" id="PTHR43132">
    <property type="entry name" value="ARSENICAL RESISTANCE OPERON REPRESSOR ARSR-RELATED"/>
    <property type="match status" value="1"/>
</dbReference>
<name>A0A558CMC3_9PSEU</name>
<comment type="caution">
    <text evidence="5">The sequence shown here is derived from an EMBL/GenBank/DDBJ whole genome shotgun (WGS) entry which is preliminary data.</text>
</comment>
<dbReference type="GO" id="GO:0003677">
    <property type="term" value="F:DNA binding"/>
    <property type="evidence" value="ECO:0007669"/>
    <property type="project" value="UniProtKB-KW"/>
</dbReference>
<dbReference type="InterPro" id="IPR051011">
    <property type="entry name" value="Metal_resp_trans_reg"/>
</dbReference>
<keyword evidence="3" id="KW-0804">Transcription</keyword>
<dbReference type="OrthoDB" id="3460651at2"/>
<dbReference type="RefSeq" id="WP_144589127.1">
    <property type="nucleotide sequence ID" value="NZ_VJWX01000146.1"/>
</dbReference>